<evidence type="ECO:0000256" key="5">
    <source>
        <dbReference type="ARBA" id="ARBA00022741"/>
    </source>
</evidence>
<dbReference type="InterPro" id="IPR036621">
    <property type="entry name" value="Anticodon-bd_dom_sf"/>
</dbReference>
<feature type="domain" description="Aminoacyl-transfer RNA synthetases class-II family profile" evidence="12">
    <location>
        <begin position="17"/>
        <end position="380"/>
    </location>
</feature>
<comment type="subunit">
    <text evidence="2 10">Homodimer.</text>
</comment>
<feature type="binding site" evidence="11">
    <location>
        <position position="118"/>
    </location>
    <ligand>
        <name>L-histidine</name>
        <dbReference type="ChEBI" id="CHEBI:57595"/>
    </ligand>
</feature>
<feature type="binding site" evidence="11">
    <location>
        <position position="302"/>
    </location>
    <ligand>
        <name>L-histidine</name>
        <dbReference type="ChEBI" id="CHEBI:57595"/>
    </ligand>
</feature>
<dbReference type="Pfam" id="PF03129">
    <property type="entry name" value="HGTP_anticodon"/>
    <property type="match status" value="1"/>
</dbReference>
<feature type="binding site" evidence="11">
    <location>
        <position position="136"/>
    </location>
    <ligand>
        <name>L-histidine</name>
        <dbReference type="ChEBI" id="CHEBI:57595"/>
    </ligand>
</feature>
<dbReference type="GO" id="GO:0005524">
    <property type="term" value="F:ATP binding"/>
    <property type="evidence" value="ECO:0007669"/>
    <property type="project" value="UniProtKB-UniRule"/>
</dbReference>
<sequence length="497" mass="54177">MAKIKKQPRPKAQTPKGFQDYFGADVTARNEMLATIAGVYHRYGFDALETSAVETVEALGKFLPDVDRPNEGVFAWEEDNDWLALRYDLTAPLARVAAQYRNDLPSPYRRYAMGPVWRNEKPGPGRFRQFYQCDADTVGAGSVAADAEICAMLADTLEAVGIERGDYIIRVNNRKVLNGVMEVAGLSGDDKEAERGIVLRAIDKLDRLGADGVRALLGEGRKDASGDFTKGAGLADAQAEVVMGFMEAKRDTGAATVARLNELVGGSAIGLEGVQELETIAALLEAQGYTAERIEIDPSVVRGLGYYTGPVYEAELTFEVTDEKGRPRNFGSVAGGGRYDDLVKRFTGQEVPATGVSIGVDRLLAALRAKGRMDQTAMGPVVVTVMDRDRMADYQTMVAELRNPNDGGEPIRAEVYLGNPKNFGNQLKYADKRASPVAIIAGSDEFDKGIVQIKDLILGAEIAKNATLEEWKDRPSQYEVPRDQMLAKVREILAEHS</sequence>
<evidence type="ECO:0000256" key="10">
    <source>
        <dbReference type="HAMAP-Rule" id="MF_00127"/>
    </source>
</evidence>
<dbReference type="RefSeq" id="WP_076661007.1">
    <property type="nucleotide sequence ID" value="NZ_FTPR01000004.1"/>
</dbReference>
<dbReference type="SUPFAM" id="SSF55681">
    <property type="entry name" value="Class II aaRS and biotin synthetases"/>
    <property type="match status" value="1"/>
</dbReference>
<dbReference type="InterPro" id="IPR015807">
    <property type="entry name" value="His-tRNA-ligase"/>
</dbReference>
<comment type="similarity">
    <text evidence="1 10">Belongs to the class-II aminoacyl-tRNA synthetase family.</text>
</comment>
<keyword evidence="7 10" id="KW-0648">Protein biosynthesis</keyword>
<keyword evidence="5 10" id="KW-0547">Nucleotide-binding</keyword>
<dbReference type="HAMAP" id="MF_00127">
    <property type="entry name" value="His_tRNA_synth"/>
    <property type="match status" value="1"/>
</dbReference>
<dbReference type="GO" id="GO:0006427">
    <property type="term" value="P:histidyl-tRNA aminoacylation"/>
    <property type="evidence" value="ECO:0007669"/>
    <property type="project" value="UniProtKB-UniRule"/>
</dbReference>
<dbReference type="InterPro" id="IPR004154">
    <property type="entry name" value="Anticodon-bd"/>
</dbReference>
<dbReference type="PROSITE" id="PS50862">
    <property type="entry name" value="AA_TRNA_LIGASE_II"/>
    <property type="match status" value="1"/>
</dbReference>
<reference evidence="14" key="1">
    <citation type="submission" date="2017-01" db="EMBL/GenBank/DDBJ databases">
        <authorList>
            <person name="Varghese N."/>
            <person name="Submissions S."/>
        </authorList>
    </citation>
    <scope>NUCLEOTIDE SEQUENCE [LARGE SCALE GENOMIC DNA]</scope>
    <source>
        <strain evidence="14">DSM 29591</strain>
    </source>
</reference>
<dbReference type="OrthoDB" id="9800814at2"/>
<comment type="subcellular location">
    <subcellularLocation>
        <location evidence="10">Cytoplasm</location>
    </subcellularLocation>
</comment>
<dbReference type="EC" id="6.1.1.21" evidence="10"/>
<feature type="binding site" evidence="11">
    <location>
        <position position="132"/>
    </location>
    <ligand>
        <name>L-histidine</name>
        <dbReference type="ChEBI" id="CHEBI:57595"/>
    </ligand>
</feature>
<keyword evidence="14" id="KW-1185">Reference proteome</keyword>
<dbReference type="CDD" id="cd00773">
    <property type="entry name" value="HisRS-like_core"/>
    <property type="match status" value="1"/>
</dbReference>
<dbReference type="Pfam" id="PF13393">
    <property type="entry name" value="tRNA-synt_His"/>
    <property type="match status" value="1"/>
</dbReference>
<evidence type="ECO:0000256" key="7">
    <source>
        <dbReference type="ARBA" id="ARBA00022917"/>
    </source>
</evidence>
<dbReference type="GO" id="GO:0005737">
    <property type="term" value="C:cytoplasm"/>
    <property type="evidence" value="ECO:0007669"/>
    <property type="project" value="UniProtKB-SubCell"/>
</dbReference>
<dbReference type="PANTHER" id="PTHR11476">
    <property type="entry name" value="HISTIDYL-TRNA SYNTHETASE"/>
    <property type="match status" value="1"/>
</dbReference>
<accession>A0A1R3XJI6</accession>
<dbReference type="STRING" id="287098.SAMN05421665_3350"/>
<dbReference type="AlphaFoldDB" id="A0A1R3XJI6"/>
<dbReference type="GO" id="GO:0004821">
    <property type="term" value="F:histidine-tRNA ligase activity"/>
    <property type="evidence" value="ECO:0007669"/>
    <property type="project" value="UniProtKB-UniRule"/>
</dbReference>
<keyword evidence="6 10" id="KW-0067">ATP-binding</keyword>
<dbReference type="PANTHER" id="PTHR11476:SF7">
    <property type="entry name" value="HISTIDINE--TRNA LIGASE"/>
    <property type="match status" value="1"/>
</dbReference>
<evidence type="ECO:0000256" key="11">
    <source>
        <dbReference type="PIRSR" id="PIRSR001549-1"/>
    </source>
</evidence>
<dbReference type="InterPro" id="IPR041715">
    <property type="entry name" value="HisRS-like_core"/>
</dbReference>
<dbReference type="InterPro" id="IPR004516">
    <property type="entry name" value="HisRS/HisZ"/>
</dbReference>
<dbReference type="Gene3D" id="3.30.930.10">
    <property type="entry name" value="Bira Bifunctional Protein, Domain 2"/>
    <property type="match status" value="1"/>
</dbReference>
<dbReference type="InterPro" id="IPR045864">
    <property type="entry name" value="aa-tRNA-synth_II/BPL/LPL"/>
</dbReference>
<dbReference type="Gene3D" id="3.40.50.800">
    <property type="entry name" value="Anticodon-binding domain"/>
    <property type="match status" value="1"/>
</dbReference>
<keyword evidence="3 10" id="KW-0963">Cytoplasm</keyword>
<dbReference type="SUPFAM" id="SSF52954">
    <property type="entry name" value="Class II aaRS ABD-related"/>
    <property type="match status" value="1"/>
</dbReference>
<evidence type="ECO:0000256" key="6">
    <source>
        <dbReference type="ARBA" id="ARBA00022840"/>
    </source>
</evidence>
<evidence type="ECO:0000259" key="12">
    <source>
        <dbReference type="PROSITE" id="PS50862"/>
    </source>
</evidence>
<evidence type="ECO:0000313" key="13">
    <source>
        <dbReference type="EMBL" id="SIT91403.1"/>
    </source>
</evidence>
<protein>
    <recommendedName>
        <fullName evidence="10">Histidine--tRNA ligase</fullName>
        <ecNumber evidence="10">6.1.1.21</ecNumber>
    </recommendedName>
    <alternativeName>
        <fullName evidence="10">Histidyl-tRNA synthetase</fullName>
        <shortName evidence="10">HisRS</shortName>
    </alternativeName>
</protein>
<evidence type="ECO:0000256" key="9">
    <source>
        <dbReference type="ARBA" id="ARBA00047639"/>
    </source>
</evidence>
<comment type="catalytic activity">
    <reaction evidence="9 10">
        <text>tRNA(His) + L-histidine + ATP = L-histidyl-tRNA(His) + AMP + diphosphate + H(+)</text>
        <dbReference type="Rhea" id="RHEA:17313"/>
        <dbReference type="Rhea" id="RHEA-COMP:9665"/>
        <dbReference type="Rhea" id="RHEA-COMP:9689"/>
        <dbReference type="ChEBI" id="CHEBI:15378"/>
        <dbReference type="ChEBI" id="CHEBI:30616"/>
        <dbReference type="ChEBI" id="CHEBI:33019"/>
        <dbReference type="ChEBI" id="CHEBI:57595"/>
        <dbReference type="ChEBI" id="CHEBI:78442"/>
        <dbReference type="ChEBI" id="CHEBI:78527"/>
        <dbReference type="ChEBI" id="CHEBI:456215"/>
        <dbReference type="EC" id="6.1.1.21"/>
    </reaction>
</comment>
<evidence type="ECO:0000256" key="4">
    <source>
        <dbReference type="ARBA" id="ARBA00022598"/>
    </source>
</evidence>
<dbReference type="NCBIfam" id="TIGR00442">
    <property type="entry name" value="hisS"/>
    <property type="match status" value="1"/>
</dbReference>
<dbReference type="EMBL" id="FTPR01000004">
    <property type="protein sequence ID" value="SIT91403.1"/>
    <property type="molecule type" value="Genomic_DNA"/>
</dbReference>
<gene>
    <name evidence="10" type="primary">hisS</name>
    <name evidence="13" type="ORF">SAMN05421665_3350</name>
</gene>
<evidence type="ECO:0000256" key="1">
    <source>
        <dbReference type="ARBA" id="ARBA00008226"/>
    </source>
</evidence>
<dbReference type="PIRSF" id="PIRSF001549">
    <property type="entry name" value="His-tRNA_synth"/>
    <property type="match status" value="1"/>
</dbReference>
<feature type="binding site" evidence="11">
    <location>
        <begin position="88"/>
        <end position="90"/>
    </location>
    <ligand>
        <name>L-histidine</name>
        <dbReference type="ChEBI" id="CHEBI:57595"/>
    </ligand>
</feature>
<feature type="binding site" evidence="11">
    <location>
        <begin position="306"/>
        <end position="307"/>
    </location>
    <ligand>
        <name>L-histidine</name>
        <dbReference type="ChEBI" id="CHEBI:57595"/>
    </ligand>
</feature>
<proteinExistence type="inferred from homology"/>
<evidence type="ECO:0000313" key="14">
    <source>
        <dbReference type="Proteomes" id="UP000186997"/>
    </source>
</evidence>
<organism evidence="13 14">
    <name type="scientific">Yoonia rosea</name>
    <dbReference type="NCBI Taxonomy" id="287098"/>
    <lineage>
        <taxon>Bacteria</taxon>
        <taxon>Pseudomonadati</taxon>
        <taxon>Pseudomonadota</taxon>
        <taxon>Alphaproteobacteria</taxon>
        <taxon>Rhodobacterales</taxon>
        <taxon>Paracoccaceae</taxon>
        <taxon>Yoonia</taxon>
    </lineage>
</organism>
<evidence type="ECO:0000256" key="8">
    <source>
        <dbReference type="ARBA" id="ARBA00023146"/>
    </source>
</evidence>
<evidence type="ECO:0000256" key="2">
    <source>
        <dbReference type="ARBA" id="ARBA00011738"/>
    </source>
</evidence>
<keyword evidence="4 10" id="KW-0436">Ligase</keyword>
<name>A0A1R3XJI6_9RHOB</name>
<evidence type="ECO:0000256" key="3">
    <source>
        <dbReference type="ARBA" id="ARBA00022490"/>
    </source>
</evidence>
<dbReference type="Proteomes" id="UP000186997">
    <property type="component" value="Unassembled WGS sequence"/>
</dbReference>
<dbReference type="InterPro" id="IPR006195">
    <property type="entry name" value="aa-tRNA-synth_II"/>
</dbReference>
<keyword evidence="8 10" id="KW-0030">Aminoacyl-tRNA synthetase</keyword>